<dbReference type="Proteomes" id="UP001155128">
    <property type="component" value="Unassembled WGS sequence"/>
</dbReference>
<protein>
    <submittedName>
        <fullName evidence="7">ABC transporter permease</fullName>
    </submittedName>
</protein>
<keyword evidence="4 5" id="KW-0472">Membrane</keyword>
<evidence type="ECO:0000256" key="2">
    <source>
        <dbReference type="ARBA" id="ARBA00022692"/>
    </source>
</evidence>
<dbReference type="AlphaFoldDB" id="A0A9X2EK69"/>
<organism evidence="7 8">
    <name type="scientific">Sphingomicrobium sediminis</name>
    <dbReference type="NCBI Taxonomy" id="2950949"/>
    <lineage>
        <taxon>Bacteria</taxon>
        <taxon>Pseudomonadati</taxon>
        <taxon>Pseudomonadota</taxon>
        <taxon>Alphaproteobacteria</taxon>
        <taxon>Sphingomonadales</taxon>
        <taxon>Sphingomonadaceae</taxon>
        <taxon>Sphingomicrobium</taxon>
    </lineage>
</organism>
<accession>A0A9X2EK69</accession>
<proteinExistence type="predicted"/>
<keyword evidence="2 5" id="KW-0812">Transmembrane</keyword>
<dbReference type="GO" id="GO:0140359">
    <property type="term" value="F:ABC-type transporter activity"/>
    <property type="evidence" value="ECO:0007669"/>
    <property type="project" value="InterPro"/>
</dbReference>
<evidence type="ECO:0000259" key="6">
    <source>
        <dbReference type="Pfam" id="PF12698"/>
    </source>
</evidence>
<feature type="transmembrane region" description="Helical" evidence="5">
    <location>
        <begin position="268"/>
        <end position="289"/>
    </location>
</feature>
<feature type="transmembrane region" description="Helical" evidence="5">
    <location>
        <begin position="25"/>
        <end position="45"/>
    </location>
</feature>
<sequence length="407" mass="43786">MREILRAAFVIGRRDYLATVMSKTFLFFLLGPLFPIGLGMLFGGVGQELASQDERQVLAVIADEADFEALESARARLVPLAGHHPFIELERVEAEADVDAQIDALLERQDEPVLGVMDGGLTAPRFTGAIGENAFAIQQLATFIDNARRDLDADGPPTGPPLAFQQLESSASEVVFTRTLTARAGQLALFFLTILLAGMLLSQMLEEKSNKAIEVLASSVDVDAIFIGKLFAMLCISLTGIIVWLSAAIAAFIAFAPQGLASVPPPPAVGWPLFFFFALVYFAMSYLLIGAAFLGIGAQAATVREVQTLSMPITMLQVVIFLGASLGVGDPGGREAIAAALFPLTSPFAMIARAAEEPALWTHALALIWQLLWVALILKVAAKLFRKSVLKSGKPFRWPWAKKKASV</sequence>
<feature type="transmembrane region" description="Helical" evidence="5">
    <location>
        <begin position="361"/>
        <end position="382"/>
    </location>
</feature>
<name>A0A9X2EK69_9SPHN</name>
<evidence type="ECO:0000256" key="3">
    <source>
        <dbReference type="ARBA" id="ARBA00022989"/>
    </source>
</evidence>
<dbReference type="RefSeq" id="WP_252115168.1">
    <property type="nucleotide sequence ID" value="NZ_JAMSHT010000001.1"/>
</dbReference>
<dbReference type="GO" id="GO:0016020">
    <property type="term" value="C:membrane"/>
    <property type="evidence" value="ECO:0007669"/>
    <property type="project" value="UniProtKB-SubCell"/>
</dbReference>
<dbReference type="InterPro" id="IPR013525">
    <property type="entry name" value="ABC2_TM"/>
</dbReference>
<dbReference type="Pfam" id="PF12698">
    <property type="entry name" value="ABC2_membrane_3"/>
    <property type="match status" value="1"/>
</dbReference>
<keyword evidence="8" id="KW-1185">Reference proteome</keyword>
<feature type="domain" description="ABC-2 type transporter transmembrane" evidence="6">
    <location>
        <begin position="23"/>
        <end position="378"/>
    </location>
</feature>
<comment type="caution">
    <text evidence="7">The sequence shown here is derived from an EMBL/GenBank/DDBJ whole genome shotgun (WGS) entry which is preliminary data.</text>
</comment>
<evidence type="ECO:0000256" key="5">
    <source>
        <dbReference type="SAM" id="Phobius"/>
    </source>
</evidence>
<evidence type="ECO:0000256" key="4">
    <source>
        <dbReference type="ARBA" id="ARBA00023136"/>
    </source>
</evidence>
<keyword evidence="3 5" id="KW-1133">Transmembrane helix</keyword>
<dbReference type="EMBL" id="JAMSHT010000001">
    <property type="protein sequence ID" value="MCM8558346.1"/>
    <property type="molecule type" value="Genomic_DNA"/>
</dbReference>
<evidence type="ECO:0000256" key="1">
    <source>
        <dbReference type="ARBA" id="ARBA00004141"/>
    </source>
</evidence>
<feature type="transmembrane region" description="Helical" evidence="5">
    <location>
        <begin position="187"/>
        <end position="205"/>
    </location>
</feature>
<reference evidence="7" key="1">
    <citation type="submission" date="2022-06" db="EMBL/GenBank/DDBJ databases">
        <title>Sphingomicrobium sedimins sp. nov., a marine bacterium isolated from tidal flat.</title>
        <authorList>
            <person name="Kim C.-H."/>
            <person name="Yoo Y."/>
            <person name="Kim J.-J."/>
        </authorList>
    </citation>
    <scope>NUCLEOTIDE SEQUENCE</scope>
    <source>
        <strain evidence="7">GRR-S6-50</strain>
    </source>
</reference>
<feature type="transmembrane region" description="Helical" evidence="5">
    <location>
        <begin position="225"/>
        <end position="256"/>
    </location>
</feature>
<comment type="subcellular location">
    <subcellularLocation>
        <location evidence="1">Membrane</location>
        <topology evidence="1">Multi-pass membrane protein</topology>
    </subcellularLocation>
</comment>
<gene>
    <name evidence="7" type="ORF">NDO55_11005</name>
</gene>
<evidence type="ECO:0000313" key="8">
    <source>
        <dbReference type="Proteomes" id="UP001155128"/>
    </source>
</evidence>
<feature type="transmembrane region" description="Helical" evidence="5">
    <location>
        <begin position="309"/>
        <end position="329"/>
    </location>
</feature>
<evidence type="ECO:0000313" key="7">
    <source>
        <dbReference type="EMBL" id="MCM8558346.1"/>
    </source>
</evidence>